<comment type="caution">
    <text evidence="4">The sequence shown here is derived from an EMBL/GenBank/DDBJ whole genome shotgun (WGS) entry which is preliminary data.</text>
</comment>
<feature type="compositionally biased region" description="Acidic residues" evidence="1">
    <location>
        <begin position="634"/>
        <end position="657"/>
    </location>
</feature>
<evidence type="ECO:0000313" key="4">
    <source>
        <dbReference type="EMBL" id="KAL0411462.1"/>
    </source>
</evidence>
<name>A0AAW2U3P1_9LAMI</name>
<dbReference type="Pfam" id="PF13963">
    <property type="entry name" value="Transpos_assoc"/>
    <property type="match status" value="1"/>
</dbReference>
<accession>A0AAW2U3P1</accession>
<dbReference type="Pfam" id="PF02992">
    <property type="entry name" value="Transposase_21"/>
    <property type="match status" value="1"/>
</dbReference>
<dbReference type="PANTHER" id="PTHR10775">
    <property type="entry name" value="OS08G0208400 PROTEIN"/>
    <property type="match status" value="1"/>
</dbReference>
<feature type="compositionally biased region" description="Polar residues" evidence="1">
    <location>
        <begin position="621"/>
        <end position="630"/>
    </location>
</feature>
<dbReference type="InterPro" id="IPR025452">
    <property type="entry name" value="DUF4218"/>
</dbReference>
<evidence type="ECO:0000259" key="2">
    <source>
        <dbReference type="Pfam" id="PF13960"/>
    </source>
</evidence>
<dbReference type="Pfam" id="PF13960">
    <property type="entry name" value="DUF4218"/>
    <property type="match status" value="1"/>
</dbReference>
<reference evidence="4" key="1">
    <citation type="submission" date="2020-06" db="EMBL/GenBank/DDBJ databases">
        <authorList>
            <person name="Li T."/>
            <person name="Hu X."/>
            <person name="Zhang T."/>
            <person name="Song X."/>
            <person name="Zhang H."/>
            <person name="Dai N."/>
            <person name="Sheng W."/>
            <person name="Hou X."/>
            <person name="Wei L."/>
        </authorList>
    </citation>
    <scope>NUCLEOTIDE SEQUENCE</scope>
    <source>
        <strain evidence="4">KEN1</strain>
        <tissue evidence="4">Leaf</tissue>
    </source>
</reference>
<dbReference type="PANTHER" id="PTHR10775:SF188">
    <property type="entry name" value="TRANSPOSASE-ASSOCIATED DOMAIN-CONTAINING PROTEIN"/>
    <property type="match status" value="1"/>
</dbReference>
<gene>
    <name evidence="4" type="ORF">Slati_3735900</name>
</gene>
<dbReference type="AlphaFoldDB" id="A0AAW2U3P1"/>
<dbReference type="InterPro" id="IPR004242">
    <property type="entry name" value="Transposase_21"/>
</dbReference>
<evidence type="ECO:0000256" key="1">
    <source>
        <dbReference type="SAM" id="MobiDB-lite"/>
    </source>
</evidence>
<feature type="domain" description="Transposase-associated" evidence="3">
    <location>
        <begin position="12"/>
        <end position="75"/>
    </location>
</feature>
<evidence type="ECO:0000259" key="3">
    <source>
        <dbReference type="Pfam" id="PF13963"/>
    </source>
</evidence>
<feature type="region of interest" description="Disordered" evidence="1">
    <location>
        <begin position="621"/>
        <end position="657"/>
    </location>
</feature>
<feature type="domain" description="DUF4218" evidence="2">
    <location>
        <begin position="379"/>
        <end position="462"/>
    </location>
</feature>
<sequence>MYNKNLPGMAGLTPEFEDGVKTFIEWAKGQRGHMDGDKIRCPCRKYKNTKFRTPDEVSYHLCNTAEYYNWTSHGEESVPEYFVAATVPPVSAEPTPAAHVEANNHPNWGDEQYMRTAQRMVFMQPVRVNFLLLMMVCKMMVRGDYYSTKKLIKDLGLPIEKIGACKNGCILYRKDDVDLEYCKFCGDARYKPTRGQDPRWKKSPFAVLRYLPLNPHLQRLYSSRSTAEHMTWHATHQTERGRCVIHLMPRHGSILTRCIPILQKSRVMFGLAFAQTVLRRMRLIDVYLEPLIEELLQLWHVGVRTYNHATENKFIMQAALMWTVNDLLAYGMASRWSTAGVMGCPICMDDTRVFHLQHEIDLNCLSGDAFRACMERPNRAFFDSMEHLIVHLPYEARVEAPMQYRWMYQFEMFLPKLKKKVENKAHDEVSIVEAYIIEEIGLFTSQYFESAVQSKRTMPRRNDERTNNDHGIQVSIFNYPGRASGAPKKRWLIGPERHIIETYILTNCEVVTPYYEEVVHPMLNNIENELLKSYYRGPSAEVTPVICYFVNGYNFQTKRHNTDKSTMNCVKARRVVDESKWTEICTYQSDAVLPVPIVGTDNQTYNLRYPNGLQVMVDNQAAGTSRSQARQTDDDNEDNDEDSFEDDDTDDDEYELT</sequence>
<reference evidence="4" key="2">
    <citation type="journal article" date="2024" name="Plant">
        <title>Genomic evolution and insights into agronomic trait innovations of Sesamum species.</title>
        <authorList>
            <person name="Miao H."/>
            <person name="Wang L."/>
            <person name="Qu L."/>
            <person name="Liu H."/>
            <person name="Sun Y."/>
            <person name="Le M."/>
            <person name="Wang Q."/>
            <person name="Wei S."/>
            <person name="Zheng Y."/>
            <person name="Lin W."/>
            <person name="Duan Y."/>
            <person name="Cao H."/>
            <person name="Xiong S."/>
            <person name="Wang X."/>
            <person name="Wei L."/>
            <person name="Li C."/>
            <person name="Ma Q."/>
            <person name="Ju M."/>
            <person name="Zhao R."/>
            <person name="Li G."/>
            <person name="Mu C."/>
            <person name="Tian Q."/>
            <person name="Mei H."/>
            <person name="Zhang T."/>
            <person name="Gao T."/>
            <person name="Zhang H."/>
        </authorList>
    </citation>
    <scope>NUCLEOTIDE SEQUENCE</scope>
    <source>
        <strain evidence="4">KEN1</strain>
    </source>
</reference>
<dbReference type="EMBL" id="JACGWN010000013">
    <property type="protein sequence ID" value="KAL0411462.1"/>
    <property type="molecule type" value="Genomic_DNA"/>
</dbReference>
<proteinExistence type="predicted"/>
<evidence type="ECO:0008006" key="5">
    <source>
        <dbReference type="Google" id="ProtNLM"/>
    </source>
</evidence>
<protein>
    <recommendedName>
        <fullName evidence="5">Transposase</fullName>
    </recommendedName>
</protein>
<dbReference type="InterPro" id="IPR029480">
    <property type="entry name" value="Transpos_assoc"/>
</dbReference>
<organism evidence="4">
    <name type="scientific">Sesamum latifolium</name>
    <dbReference type="NCBI Taxonomy" id="2727402"/>
    <lineage>
        <taxon>Eukaryota</taxon>
        <taxon>Viridiplantae</taxon>
        <taxon>Streptophyta</taxon>
        <taxon>Embryophyta</taxon>
        <taxon>Tracheophyta</taxon>
        <taxon>Spermatophyta</taxon>
        <taxon>Magnoliopsida</taxon>
        <taxon>eudicotyledons</taxon>
        <taxon>Gunneridae</taxon>
        <taxon>Pentapetalae</taxon>
        <taxon>asterids</taxon>
        <taxon>lamiids</taxon>
        <taxon>Lamiales</taxon>
        <taxon>Pedaliaceae</taxon>
        <taxon>Sesamum</taxon>
    </lineage>
</organism>